<sequence length="67" mass="7535">MAVQCSSAAFFAQYSTLEGVLVAPLQFDKEHYRMAIPLMQAVKPRRRGDEIAEENDVNVVFSLGFIK</sequence>
<evidence type="ECO:0000313" key="1">
    <source>
        <dbReference type="EMBL" id="OMQ19629.1"/>
    </source>
</evidence>
<evidence type="ECO:0000313" key="2">
    <source>
        <dbReference type="Proteomes" id="UP000216021"/>
    </source>
</evidence>
<proteinExistence type="predicted"/>
<dbReference type="EMBL" id="MOXD01000018">
    <property type="protein sequence ID" value="OMQ19629.1"/>
    <property type="molecule type" value="Genomic_DNA"/>
</dbReference>
<dbReference type="Proteomes" id="UP000216021">
    <property type="component" value="Unassembled WGS sequence"/>
</dbReference>
<comment type="caution">
    <text evidence="1">The sequence shown here is derived from an EMBL/GenBank/DDBJ whole genome shotgun (WGS) entry which is preliminary data.</text>
</comment>
<accession>A0A1S8CDN2</accession>
<reference evidence="1 2" key="1">
    <citation type="submission" date="2016-11" db="EMBL/GenBank/DDBJ databases">
        <title>Rahnella oryzae sp. nov., isolated from rice root.</title>
        <authorList>
            <person name="Zhang X.-X."/>
            <person name="Zhang J."/>
        </authorList>
    </citation>
    <scope>NUCLEOTIDE SEQUENCE [LARGE SCALE GENOMIC DNA]</scope>
    <source>
        <strain evidence="1 2">J11-6</strain>
    </source>
</reference>
<keyword evidence="2" id="KW-1185">Reference proteome</keyword>
<dbReference type="AlphaFoldDB" id="A0A1S8CDN2"/>
<organism evidence="1 2">
    <name type="scientific">Serratia oryzae</name>
    <dbReference type="NCBI Taxonomy" id="2034155"/>
    <lineage>
        <taxon>Bacteria</taxon>
        <taxon>Pseudomonadati</taxon>
        <taxon>Pseudomonadota</taxon>
        <taxon>Gammaproteobacteria</taxon>
        <taxon>Enterobacterales</taxon>
        <taxon>Yersiniaceae</taxon>
        <taxon>Serratia</taxon>
    </lineage>
</organism>
<protein>
    <submittedName>
        <fullName evidence="1">Uncharacterized protein</fullName>
    </submittedName>
</protein>
<gene>
    <name evidence="1" type="ORF">BMI79_20990</name>
</gene>
<name>A0A1S8CDN2_9GAMM</name>